<organism evidence="2 3">
    <name type="scientific">Porites evermanni</name>
    <dbReference type="NCBI Taxonomy" id="104178"/>
    <lineage>
        <taxon>Eukaryota</taxon>
        <taxon>Metazoa</taxon>
        <taxon>Cnidaria</taxon>
        <taxon>Anthozoa</taxon>
        <taxon>Hexacorallia</taxon>
        <taxon>Scleractinia</taxon>
        <taxon>Fungiina</taxon>
        <taxon>Poritidae</taxon>
        <taxon>Porites</taxon>
    </lineage>
</organism>
<protein>
    <submittedName>
        <fullName evidence="2">Uncharacterized protein</fullName>
    </submittedName>
</protein>
<reference evidence="2 3" key="1">
    <citation type="submission" date="2022-05" db="EMBL/GenBank/DDBJ databases">
        <authorList>
            <consortium name="Genoscope - CEA"/>
            <person name="William W."/>
        </authorList>
    </citation>
    <scope>NUCLEOTIDE SEQUENCE [LARGE SCALE GENOMIC DNA]</scope>
</reference>
<feature type="compositionally biased region" description="Basic and acidic residues" evidence="1">
    <location>
        <begin position="51"/>
        <end position="64"/>
    </location>
</feature>
<dbReference type="Proteomes" id="UP001159427">
    <property type="component" value="Unassembled WGS sequence"/>
</dbReference>
<keyword evidence="3" id="KW-1185">Reference proteome</keyword>
<name>A0ABN8MI06_9CNID</name>
<evidence type="ECO:0000313" key="2">
    <source>
        <dbReference type="EMBL" id="CAH3029087.1"/>
    </source>
</evidence>
<accession>A0ABN8MI06</accession>
<comment type="caution">
    <text evidence="2">The sequence shown here is derived from an EMBL/GenBank/DDBJ whole genome shotgun (WGS) entry which is preliminary data.</text>
</comment>
<feature type="region of interest" description="Disordered" evidence="1">
    <location>
        <begin position="51"/>
        <end position="71"/>
    </location>
</feature>
<feature type="non-terminal residue" evidence="2">
    <location>
        <position position="71"/>
    </location>
</feature>
<evidence type="ECO:0000313" key="3">
    <source>
        <dbReference type="Proteomes" id="UP001159427"/>
    </source>
</evidence>
<proteinExistence type="predicted"/>
<sequence length="71" mass="8133">MLLADTLSRAYSEDYERSATESEVECIHATHFLPVPDHQLKELQRETAFCKESTRNDGFPDTKKKQPAAIH</sequence>
<evidence type="ECO:0000256" key="1">
    <source>
        <dbReference type="SAM" id="MobiDB-lite"/>
    </source>
</evidence>
<gene>
    <name evidence="2" type="ORF">PEVE_00035525</name>
</gene>
<dbReference type="EMBL" id="CALNXI010000551">
    <property type="protein sequence ID" value="CAH3029087.1"/>
    <property type="molecule type" value="Genomic_DNA"/>
</dbReference>